<dbReference type="PANTHER" id="PTHR19303">
    <property type="entry name" value="TRANSPOSON"/>
    <property type="match status" value="1"/>
</dbReference>
<dbReference type="InterPro" id="IPR013083">
    <property type="entry name" value="Znf_RING/FYVE/PHD"/>
</dbReference>
<keyword evidence="1" id="KW-0479">Metal-binding</keyword>
<dbReference type="Proteomes" id="UP000015101">
    <property type="component" value="Unassembled WGS sequence"/>
</dbReference>
<protein>
    <recommendedName>
        <fullName evidence="5">DDE-1 domain-containing protein</fullName>
    </recommendedName>
</protein>
<dbReference type="GeneID" id="20198871"/>
<keyword evidence="2" id="KW-0863">Zinc-finger</keyword>
<dbReference type="EMBL" id="AMQM01000642">
    <property type="status" value="NOT_ANNOTATED_CDS"/>
    <property type="molecule type" value="Genomic_DNA"/>
</dbReference>
<dbReference type="PROSITE" id="PS01359">
    <property type="entry name" value="ZF_PHD_1"/>
    <property type="match status" value="1"/>
</dbReference>
<dbReference type="RefSeq" id="XP_009015884.1">
    <property type="nucleotide sequence ID" value="XM_009017636.1"/>
</dbReference>
<dbReference type="InterPro" id="IPR019786">
    <property type="entry name" value="Zinc_finger_PHD-type_CS"/>
</dbReference>
<dbReference type="CTD" id="20198871"/>
<dbReference type="OMA" id="NTHKSHI"/>
<keyword evidence="3" id="KW-0862">Zinc</keyword>
<evidence type="ECO:0000313" key="7">
    <source>
        <dbReference type="EnsemblMetazoa" id="HelroP160696"/>
    </source>
</evidence>
<reference evidence="8" key="1">
    <citation type="submission" date="2012-12" db="EMBL/GenBank/DDBJ databases">
        <authorList>
            <person name="Hellsten U."/>
            <person name="Grimwood J."/>
            <person name="Chapman J.A."/>
            <person name="Shapiro H."/>
            <person name="Aerts A."/>
            <person name="Otillar R.P."/>
            <person name="Terry A.Y."/>
            <person name="Boore J.L."/>
            <person name="Simakov O."/>
            <person name="Marletaz F."/>
            <person name="Cho S.-J."/>
            <person name="Edsinger-Gonzales E."/>
            <person name="Havlak P."/>
            <person name="Kuo D.-H."/>
            <person name="Larsson T."/>
            <person name="Lv J."/>
            <person name="Arendt D."/>
            <person name="Savage R."/>
            <person name="Osoegawa K."/>
            <person name="de Jong P."/>
            <person name="Lindberg D.R."/>
            <person name="Seaver E.C."/>
            <person name="Weisblat D.A."/>
            <person name="Putnam N.H."/>
            <person name="Grigoriev I.V."/>
            <person name="Rokhsar D.S."/>
        </authorList>
    </citation>
    <scope>NUCLEOTIDE SEQUENCE</scope>
</reference>
<dbReference type="SUPFAM" id="SSF46689">
    <property type="entry name" value="Homeodomain-like"/>
    <property type="match status" value="1"/>
</dbReference>
<evidence type="ECO:0000256" key="1">
    <source>
        <dbReference type="ARBA" id="ARBA00022723"/>
    </source>
</evidence>
<dbReference type="KEGG" id="hro:HELRODRAFT_160696"/>
<dbReference type="InterPro" id="IPR009057">
    <property type="entry name" value="Homeodomain-like_sf"/>
</dbReference>
<dbReference type="InterPro" id="IPR004875">
    <property type="entry name" value="DDE_SF_endonuclease_dom"/>
</dbReference>
<feature type="compositionally biased region" description="Basic and acidic residues" evidence="4">
    <location>
        <begin position="574"/>
        <end position="587"/>
    </location>
</feature>
<evidence type="ECO:0000256" key="2">
    <source>
        <dbReference type="ARBA" id="ARBA00022771"/>
    </source>
</evidence>
<dbReference type="HOGENOM" id="CLU_013929_10_5_1"/>
<dbReference type="InterPro" id="IPR050863">
    <property type="entry name" value="CenT-Element_Derived"/>
</dbReference>
<dbReference type="CDD" id="cd15517">
    <property type="entry name" value="PHD_TCF19_like"/>
    <property type="match status" value="1"/>
</dbReference>
<evidence type="ECO:0000313" key="8">
    <source>
        <dbReference type="Proteomes" id="UP000015101"/>
    </source>
</evidence>
<dbReference type="EMBL" id="KB096324">
    <property type="protein sequence ID" value="ESO06516.1"/>
    <property type="molecule type" value="Genomic_DNA"/>
</dbReference>
<dbReference type="InterPro" id="IPR036397">
    <property type="entry name" value="RNaseH_sf"/>
</dbReference>
<dbReference type="PANTHER" id="PTHR19303:SF71">
    <property type="entry name" value="ZINC FINGER PHD-TYPE DOMAIN-CONTAINING PROTEIN"/>
    <property type="match status" value="1"/>
</dbReference>
<accession>T1EQM1</accession>
<dbReference type="GO" id="GO:0005634">
    <property type="term" value="C:nucleus"/>
    <property type="evidence" value="ECO:0000318"/>
    <property type="project" value="GO_Central"/>
</dbReference>
<organism evidence="7 8">
    <name type="scientific">Helobdella robusta</name>
    <name type="common">Californian leech</name>
    <dbReference type="NCBI Taxonomy" id="6412"/>
    <lineage>
        <taxon>Eukaryota</taxon>
        <taxon>Metazoa</taxon>
        <taxon>Spiralia</taxon>
        <taxon>Lophotrochozoa</taxon>
        <taxon>Annelida</taxon>
        <taxon>Clitellata</taxon>
        <taxon>Hirudinea</taxon>
        <taxon>Rhynchobdellida</taxon>
        <taxon>Glossiphoniidae</taxon>
        <taxon>Helobdella</taxon>
    </lineage>
</organism>
<dbReference type="InParanoid" id="T1EQM1"/>
<reference evidence="6 8" key="2">
    <citation type="journal article" date="2013" name="Nature">
        <title>Insights into bilaterian evolution from three spiralian genomes.</title>
        <authorList>
            <person name="Simakov O."/>
            <person name="Marletaz F."/>
            <person name="Cho S.J."/>
            <person name="Edsinger-Gonzales E."/>
            <person name="Havlak P."/>
            <person name="Hellsten U."/>
            <person name="Kuo D.H."/>
            <person name="Larsson T."/>
            <person name="Lv J."/>
            <person name="Arendt D."/>
            <person name="Savage R."/>
            <person name="Osoegawa K."/>
            <person name="de Jong P."/>
            <person name="Grimwood J."/>
            <person name="Chapman J.A."/>
            <person name="Shapiro H."/>
            <person name="Aerts A."/>
            <person name="Otillar R.P."/>
            <person name="Terry A.Y."/>
            <person name="Boore J.L."/>
            <person name="Grigoriev I.V."/>
            <person name="Lindberg D.R."/>
            <person name="Seaver E.C."/>
            <person name="Weisblat D.A."/>
            <person name="Putnam N.H."/>
            <person name="Rokhsar D.S."/>
        </authorList>
    </citation>
    <scope>NUCLEOTIDE SEQUENCE</scope>
</reference>
<dbReference type="GO" id="GO:0008270">
    <property type="term" value="F:zinc ion binding"/>
    <property type="evidence" value="ECO:0007669"/>
    <property type="project" value="UniProtKB-KW"/>
</dbReference>
<reference evidence="7" key="3">
    <citation type="submission" date="2015-06" db="UniProtKB">
        <authorList>
            <consortium name="EnsemblMetazoa"/>
        </authorList>
    </citation>
    <scope>IDENTIFICATION</scope>
</reference>
<proteinExistence type="predicted"/>
<evidence type="ECO:0000313" key="6">
    <source>
        <dbReference type="EMBL" id="ESO06516.1"/>
    </source>
</evidence>
<evidence type="ECO:0000259" key="5">
    <source>
        <dbReference type="Pfam" id="PF03184"/>
    </source>
</evidence>
<dbReference type="Gene3D" id="3.30.40.10">
    <property type="entry name" value="Zinc/RING finger domain, C3HC4 (zinc finger)"/>
    <property type="match status" value="1"/>
</dbReference>
<dbReference type="AlphaFoldDB" id="T1EQM1"/>
<dbReference type="Gene3D" id="3.30.420.10">
    <property type="entry name" value="Ribonuclease H-like superfamily/Ribonuclease H"/>
    <property type="match status" value="1"/>
</dbReference>
<dbReference type="EnsemblMetazoa" id="HelroT160696">
    <property type="protein sequence ID" value="HelroP160696"/>
    <property type="gene ID" value="HelroG160696"/>
</dbReference>
<dbReference type="GO" id="GO:0003677">
    <property type="term" value="F:DNA binding"/>
    <property type="evidence" value="ECO:0000318"/>
    <property type="project" value="GO_Central"/>
</dbReference>
<feature type="region of interest" description="Disordered" evidence="4">
    <location>
        <begin position="557"/>
        <end position="587"/>
    </location>
</feature>
<dbReference type="Pfam" id="PF03184">
    <property type="entry name" value="DDE_1"/>
    <property type="match status" value="1"/>
</dbReference>
<evidence type="ECO:0000256" key="4">
    <source>
        <dbReference type="SAM" id="MobiDB-lite"/>
    </source>
</evidence>
<sequence length="631" mass="70618">MVVYVSSVSFPKMHHPLIPKTHHEMGRYYIKKSTRGNYSSENLKKALEDLREGQSYHSVSKKYTIPCRTLQRHMKGTIRQPGCIKLGRFRPILSDEMETEIVHHAIEMQQRFYGLTPMDIRKLAFQLVEMKKLPHPFNSTKQMAGNKWLLGFIERHPELSVHEPEVTSVSRAVAFNRPQVSRFFNILKNALEKDLTMDGSRIWNMDESGVTTAHKPRRIIAKKGTKQVGKITSGEKGKNVTVICAVNAHGSYLPPAMIYPRVRMNPQLLKGTLGFATKSGWTDCEVFVKWLKHFTDVVKSTLERKVILLVDGHASHKSLEAITFARDHGIDLISFPPHCTHRIQPLDLTFFGPLKEYYRSECDKWMISNPGKRISFFEIAGIFGTAYMKCATIDKGVSGFRSGGIWPYNNDIFTDAEFAPSLMTENNLVIDTVVAGSSVIDTVVASSSVVDTVVASSSVADTVVASSSVVDTVVPGSSIQVMIQSLSPLPKAEPRSGKRKAEAAEALTSTPFKQALLEKHQLQQMKVENQARRKLILKKKKLKKTVAASLAARGKKAPPQSAFSTTKKTVPKKKIVDSDKRTPKNKDNEICPGCDEVGGTEDWIRCSGCNVWWHEQCTSYEGIRGFVCDFC</sequence>
<dbReference type="eggNOG" id="KOG3105">
    <property type="taxonomic scope" value="Eukaryota"/>
</dbReference>
<gene>
    <name evidence="7" type="primary">20198871</name>
    <name evidence="6" type="ORF">HELRODRAFT_160696</name>
</gene>
<evidence type="ECO:0000256" key="3">
    <source>
        <dbReference type="ARBA" id="ARBA00022833"/>
    </source>
</evidence>
<dbReference type="OrthoDB" id="4327074at2759"/>
<feature type="domain" description="DDE-1" evidence="5">
    <location>
        <begin position="240"/>
        <end position="370"/>
    </location>
</feature>
<dbReference type="SUPFAM" id="SSF57903">
    <property type="entry name" value="FYVE/PHD zinc finger"/>
    <property type="match status" value="1"/>
</dbReference>
<dbReference type="Gene3D" id="1.10.10.60">
    <property type="entry name" value="Homeodomain-like"/>
    <property type="match status" value="1"/>
</dbReference>
<keyword evidence="8" id="KW-1185">Reference proteome</keyword>
<name>T1EQM1_HELRO</name>
<dbReference type="InterPro" id="IPR011011">
    <property type="entry name" value="Znf_FYVE_PHD"/>
</dbReference>